<feature type="domain" description="Gp5/Type VI secretion system Vgr protein OB-fold" evidence="1">
    <location>
        <begin position="62"/>
        <end position="95"/>
    </location>
</feature>
<proteinExistence type="predicted"/>
<dbReference type="Pfam" id="PF04717">
    <property type="entry name" value="Phage_base_V"/>
    <property type="match status" value="1"/>
</dbReference>
<evidence type="ECO:0000313" key="2">
    <source>
        <dbReference type="EMBL" id="TDE92434.1"/>
    </source>
</evidence>
<dbReference type="EMBL" id="SMNA01000006">
    <property type="protein sequence ID" value="TDE92434.1"/>
    <property type="molecule type" value="Genomic_DNA"/>
</dbReference>
<gene>
    <name evidence="2" type="ORF">EXU48_12755</name>
</gene>
<dbReference type="Proteomes" id="UP000504882">
    <property type="component" value="Unassembled WGS sequence"/>
</dbReference>
<keyword evidence="3" id="KW-1185">Reference proteome</keyword>
<dbReference type="InterPro" id="IPR037026">
    <property type="entry name" value="Vgr_OB-fold_dom_sf"/>
</dbReference>
<accession>A0ABY2E2H8</accession>
<name>A0ABY2E2H8_9MICO</name>
<sequence length="219" mass="22366">MSSALFDSVTRIARHEVSARPAVAIGVVRDVFDGSGAPPDHAVTVELRESGLVLPEVTIAVGALGVAATPEPGDLVVVVFADGDVHAPVVVGRLYHADLAPPEHGAGDLVLRLPAGSSDPNFQFVLRGGDPKLTIGLGPDVRLEADDAMVHLVVGDAEAKLEAAGGGRAEIIVGDATITLTGRGDLELRTTGKLTLQGADVEVKGDSSVTISAPQVKVN</sequence>
<organism evidence="2 3">
    <name type="scientific">Occultella glacieicola</name>
    <dbReference type="NCBI Taxonomy" id="2518684"/>
    <lineage>
        <taxon>Bacteria</taxon>
        <taxon>Bacillati</taxon>
        <taxon>Actinomycetota</taxon>
        <taxon>Actinomycetes</taxon>
        <taxon>Micrococcales</taxon>
        <taxon>Ruaniaceae</taxon>
        <taxon>Occultella</taxon>
    </lineage>
</organism>
<evidence type="ECO:0000259" key="1">
    <source>
        <dbReference type="Pfam" id="PF04717"/>
    </source>
</evidence>
<comment type="caution">
    <text evidence="2">The sequence shown here is derived from an EMBL/GenBank/DDBJ whole genome shotgun (WGS) entry which is preliminary data.</text>
</comment>
<evidence type="ECO:0000313" key="3">
    <source>
        <dbReference type="Proteomes" id="UP000504882"/>
    </source>
</evidence>
<reference evidence="2 3" key="1">
    <citation type="submission" date="2019-03" db="EMBL/GenBank/DDBJ databases">
        <title>Genomic features of bacteria from cold environments.</title>
        <authorList>
            <person name="Shen L."/>
        </authorList>
    </citation>
    <scope>NUCLEOTIDE SEQUENCE [LARGE SCALE GENOMIC DNA]</scope>
    <source>
        <strain evidence="3">T3246-1</strain>
    </source>
</reference>
<dbReference type="InterPro" id="IPR006531">
    <property type="entry name" value="Gp5/Vgr_OB"/>
</dbReference>
<dbReference type="SUPFAM" id="SSF69255">
    <property type="entry name" value="gp5 N-terminal domain-like"/>
    <property type="match status" value="1"/>
</dbReference>
<protein>
    <recommendedName>
        <fullName evidence="1">Gp5/Type VI secretion system Vgr protein OB-fold domain-containing protein</fullName>
    </recommendedName>
</protein>
<dbReference type="Gene3D" id="2.40.50.230">
    <property type="entry name" value="Gp5 N-terminal domain"/>
    <property type="match status" value="1"/>
</dbReference>
<dbReference type="RefSeq" id="WP_133108064.1">
    <property type="nucleotide sequence ID" value="NZ_SMNA01000006.1"/>
</dbReference>